<evidence type="ECO:0000313" key="2">
    <source>
        <dbReference type="Proteomes" id="UP000756346"/>
    </source>
</evidence>
<dbReference type="RefSeq" id="XP_046009204.1">
    <property type="nucleotide sequence ID" value="XM_046154733.1"/>
</dbReference>
<dbReference type="GeneID" id="70184279"/>
<organism evidence="1 2">
    <name type="scientific">Microdochium trichocladiopsis</name>
    <dbReference type="NCBI Taxonomy" id="1682393"/>
    <lineage>
        <taxon>Eukaryota</taxon>
        <taxon>Fungi</taxon>
        <taxon>Dikarya</taxon>
        <taxon>Ascomycota</taxon>
        <taxon>Pezizomycotina</taxon>
        <taxon>Sordariomycetes</taxon>
        <taxon>Xylariomycetidae</taxon>
        <taxon>Xylariales</taxon>
        <taxon>Microdochiaceae</taxon>
        <taxon>Microdochium</taxon>
    </lineage>
</organism>
<comment type="caution">
    <text evidence="1">The sequence shown here is derived from an EMBL/GenBank/DDBJ whole genome shotgun (WGS) entry which is preliminary data.</text>
</comment>
<dbReference type="EMBL" id="JAGTJQ010000008">
    <property type="protein sequence ID" value="KAH7025987.1"/>
    <property type="molecule type" value="Genomic_DNA"/>
</dbReference>
<dbReference type="AlphaFoldDB" id="A0A9P8Y2H8"/>
<gene>
    <name evidence="1" type="ORF">B0I36DRAFT_329642</name>
</gene>
<reference evidence="1" key="1">
    <citation type="journal article" date="2021" name="Nat. Commun.">
        <title>Genetic determinants of endophytism in the Arabidopsis root mycobiome.</title>
        <authorList>
            <person name="Mesny F."/>
            <person name="Miyauchi S."/>
            <person name="Thiergart T."/>
            <person name="Pickel B."/>
            <person name="Atanasova L."/>
            <person name="Karlsson M."/>
            <person name="Huettel B."/>
            <person name="Barry K.W."/>
            <person name="Haridas S."/>
            <person name="Chen C."/>
            <person name="Bauer D."/>
            <person name="Andreopoulos W."/>
            <person name="Pangilinan J."/>
            <person name="LaButti K."/>
            <person name="Riley R."/>
            <person name="Lipzen A."/>
            <person name="Clum A."/>
            <person name="Drula E."/>
            <person name="Henrissat B."/>
            <person name="Kohler A."/>
            <person name="Grigoriev I.V."/>
            <person name="Martin F.M."/>
            <person name="Hacquard S."/>
        </authorList>
    </citation>
    <scope>NUCLEOTIDE SEQUENCE</scope>
    <source>
        <strain evidence="1">MPI-CAGE-CH-0230</strain>
    </source>
</reference>
<proteinExistence type="predicted"/>
<accession>A0A9P8Y2H8</accession>
<sequence>MLNGQGLVLTPCLGNLLAAQCIQDSTVKSRFSLTPHISQHEDLSEACLLLAANVHRGVLQGLGSRFSRARSCLLLPPVRQRLRGKPFSCSRPVAVLTLHEAGQRPSRRSSW</sequence>
<dbReference type="Proteomes" id="UP000756346">
    <property type="component" value="Unassembled WGS sequence"/>
</dbReference>
<keyword evidence="2" id="KW-1185">Reference proteome</keyword>
<evidence type="ECO:0000313" key="1">
    <source>
        <dbReference type="EMBL" id="KAH7025987.1"/>
    </source>
</evidence>
<name>A0A9P8Y2H8_9PEZI</name>
<protein>
    <submittedName>
        <fullName evidence="1">Uncharacterized protein</fullName>
    </submittedName>
</protein>